<comment type="caution">
    <text evidence="4">The sequence shown here is derived from an EMBL/GenBank/DDBJ whole genome shotgun (WGS) entry which is preliminary data.</text>
</comment>
<reference evidence="4 5" key="1">
    <citation type="submission" date="2017-06" db="EMBL/GenBank/DDBJ databases">
        <title>Draft Genome Sequence of Bacillus sp Strain 36R Isolated from saline sediment at Atanasia, Sonora, Mexico.</title>
        <authorList>
            <person name="Sanchez Diaz R."/>
            <person name="Quiroz Macias M.E."/>
            <person name="Ibarra Gamez J.C."/>
            <person name="Enciso Ibarra J."/>
            <person name="Gomez Gil B."/>
            <person name="Galaviz Silva L."/>
        </authorList>
    </citation>
    <scope>NUCLEOTIDE SEQUENCE [LARGE SCALE GENOMIC DNA]</scope>
    <source>
        <strain evidence="4 5">36R_ATNSAL</strain>
    </source>
</reference>
<dbReference type="CDD" id="cd07149">
    <property type="entry name" value="ALDH_y4uC"/>
    <property type="match status" value="1"/>
</dbReference>
<sequence length="479" mass="52422">MALVKDELQKKLFINGEWRTASHYQTLKAPFDQSILAEIPQATTEETKEAIDAAHQAIPEMKKLSRYRRSSILADLVCLLQERKDEAARLIALEAAKPLKVAEAEVQRTIQTYQFAADEAKRLQGEIIPIDASPGGEGRTAFTNREPLGVVGAITPFNFPMNLVAHKVGPAIAAGNPVVLKPANQTPLSALFLAELLAETDLPKGALNVVTGSGKLVGDQLVTDERVKMITFTGSPEVGVQIRNKAGLKKVTLELGSNSAVIIDKETDIEKIAERCVSGAFSYQGQVCISLQRMFIHESLYQPFMKLFVEGAKKLKMGDPLDPDTDLSAMISDKEMKRAKEWIDEARQMGASVHGGDVHGHILAPTVIEQAHQEMKVNCQEVFAPIVTASSFTDLKEAIERVNDSRYGLQAGIYTNRLNDALDAADQLEVGGVIINDIPTFRVDQMPYGGVKESGTGREGIKYAIEEMTESKLVVINRQ</sequence>
<keyword evidence="2" id="KW-0560">Oxidoreductase</keyword>
<dbReference type="Gene3D" id="3.40.605.10">
    <property type="entry name" value="Aldehyde Dehydrogenase, Chain A, domain 1"/>
    <property type="match status" value="1"/>
</dbReference>
<dbReference type="FunFam" id="3.40.605.10:FF:000007">
    <property type="entry name" value="NAD/NADP-dependent betaine aldehyde dehydrogenase"/>
    <property type="match status" value="1"/>
</dbReference>
<dbReference type="Pfam" id="PF00171">
    <property type="entry name" value="Aldedh"/>
    <property type="match status" value="1"/>
</dbReference>
<proteinExistence type="inferred from homology"/>
<dbReference type="Proteomes" id="UP000228754">
    <property type="component" value="Unassembled WGS sequence"/>
</dbReference>
<dbReference type="InterPro" id="IPR016163">
    <property type="entry name" value="Ald_DH_C"/>
</dbReference>
<dbReference type="InterPro" id="IPR015590">
    <property type="entry name" value="Aldehyde_DH_dom"/>
</dbReference>
<evidence type="ECO:0000256" key="2">
    <source>
        <dbReference type="ARBA" id="ARBA00023002"/>
    </source>
</evidence>
<dbReference type="InterPro" id="IPR016161">
    <property type="entry name" value="Ald_DH/histidinol_DH"/>
</dbReference>
<dbReference type="OrthoDB" id="9762913at2"/>
<dbReference type="Gene3D" id="3.40.309.10">
    <property type="entry name" value="Aldehyde Dehydrogenase, Chain A, domain 2"/>
    <property type="match status" value="1"/>
</dbReference>
<dbReference type="EMBL" id="NKHG01000118">
    <property type="protein sequence ID" value="PCK18593.1"/>
    <property type="molecule type" value="Genomic_DNA"/>
</dbReference>
<dbReference type="InterPro" id="IPR016162">
    <property type="entry name" value="Ald_DH_N"/>
</dbReference>
<dbReference type="PANTHER" id="PTHR42991">
    <property type="entry name" value="ALDEHYDE DEHYDROGENASE"/>
    <property type="match status" value="1"/>
</dbReference>
<evidence type="ECO:0000256" key="1">
    <source>
        <dbReference type="ARBA" id="ARBA00009986"/>
    </source>
</evidence>
<feature type="domain" description="Aldehyde dehydrogenase" evidence="3">
    <location>
        <begin position="25"/>
        <end position="474"/>
    </location>
</feature>
<organism evidence="4 5">
    <name type="scientific">Bacillus pumilus</name>
    <name type="common">Bacillus mesentericus</name>
    <dbReference type="NCBI Taxonomy" id="1408"/>
    <lineage>
        <taxon>Bacteria</taxon>
        <taxon>Bacillati</taxon>
        <taxon>Bacillota</taxon>
        <taxon>Bacilli</taxon>
        <taxon>Bacillales</taxon>
        <taxon>Bacillaceae</taxon>
        <taxon>Bacillus</taxon>
    </lineage>
</organism>
<evidence type="ECO:0000259" key="3">
    <source>
        <dbReference type="Pfam" id="PF00171"/>
    </source>
</evidence>
<evidence type="ECO:0000313" key="5">
    <source>
        <dbReference type="Proteomes" id="UP000228754"/>
    </source>
</evidence>
<comment type="similarity">
    <text evidence="1">Belongs to the aldehyde dehydrogenase family.</text>
</comment>
<dbReference type="AlphaFoldDB" id="A0A2A5IMY5"/>
<accession>A0A2A5IMY5</accession>
<dbReference type="GO" id="GO:0008911">
    <property type="term" value="F:lactaldehyde dehydrogenase (NAD+) activity"/>
    <property type="evidence" value="ECO:0007669"/>
    <property type="project" value="TreeGrafter"/>
</dbReference>
<dbReference type="PANTHER" id="PTHR42991:SF1">
    <property type="entry name" value="ALDEHYDE DEHYDROGENASE"/>
    <property type="match status" value="1"/>
</dbReference>
<gene>
    <name evidence="4" type="ORF">CEY02_18785</name>
</gene>
<dbReference type="InterPro" id="IPR051020">
    <property type="entry name" value="ALDH-related_metabolic_enz"/>
</dbReference>
<evidence type="ECO:0000313" key="4">
    <source>
        <dbReference type="EMBL" id="PCK18593.1"/>
    </source>
</evidence>
<name>A0A2A5IMY5_BACPU</name>
<dbReference type="SUPFAM" id="SSF53720">
    <property type="entry name" value="ALDH-like"/>
    <property type="match status" value="1"/>
</dbReference>
<protein>
    <submittedName>
        <fullName evidence="4">Aldehyde dehydrogenase</fullName>
    </submittedName>
</protein>